<sequence length="220" mass="24410">MPKLPRPPEISALCKTKCEICRTEVPRSKLDGRRMTAFSLLRTAKGSASLTPTTELAVEMVRTKRWKYEAGLQRWKNARPGEAPPPSPAMVSLPRLVTPMLGRCKAPVAGRERQQMPSITMRYGAPAFQSKVPCVGEDHVHSLTGVSQPASVGEKRRSETLDHDSDIARPQKRMQTEATTSLSNLPAGRRAQTGSPAIPDRWVDFDDIPLSEPQPHNRFH</sequence>
<name>A0AA40C444_9PEZI</name>
<gene>
    <name evidence="2" type="ORF">B0T14DRAFT_195683</name>
</gene>
<evidence type="ECO:0000313" key="3">
    <source>
        <dbReference type="Proteomes" id="UP001175000"/>
    </source>
</evidence>
<comment type="caution">
    <text evidence="2">The sequence shown here is derived from an EMBL/GenBank/DDBJ whole genome shotgun (WGS) entry which is preliminary data.</text>
</comment>
<dbReference type="EMBL" id="JAULSU010000003">
    <property type="protein sequence ID" value="KAK0624367.1"/>
    <property type="molecule type" value="Genomic_DNA"/>
</dbReference>
<accession>A0AA40C444</accession>
<feature type="compositionally biased region" description="Basic and acidic residues" evidence="1">
    <location>
        <begin position="153"/>
        <end position="169"/>
    </location>
</feature>
<proteinExistence type="predicted"/>
<keyword evidence="3" id="KW-1185">Reference proteome</keyword>
<evidence type="ECO:0000256" key="1">
    <source>
        <dbReference type="SAM" id="MobiDB-lite"/>
    </source>
</evidence>
<dbReference type="AlphaFoldDB" id="A0AA40C444"/>
<reference evidence="2" key="1">
    <citation type="submission" date="2023-06" db="EMBL/GenBank/DDBJ databases">
        <title>Genome-scale phylogeny and comparative genomics of the fungal order Sordariales.</title>
        <authorList>
            <consortium name="Lawrence Berkeley National Laboratory"/>
            <person name="Hensen N."/>
            <person name="Bonometti L."/>
            <person name="Westerberg I."/>
            <person name="Brannstrom I.O."/>
            <person name="Guillou S."/>
            <person name="Cros-Aarteil S."/>
            <person name="Calhoun S."/>
            <person name="Haridas S."/>
            <person name="Kuo A."/>
            <person name="Mondo S."/>
            <person name="Pangilinan J."/>
            <person name="Riley R."/>
            <person name="Labutti K."/>
            <person name="Andreopoulos B."/>
            <person name="Lipzen A."/>
            <person name="Chen C."/>
            <person name="Yanf M."/>
            <person name="Daum C."/>
            <person name="Ng V."/>
            <person name="Clum A."/>
            <person name="Steindorff A."/>
            <person name="Ohm R."/>
            <person name="Martin F."/>
            <person name="Silar P."/>
            <person name="Natvig D."/>
            <person name="Lalanne C."/>
            <person name="Gautier V."/>
            <person name="Ament-Velasquez S.L."/>
            <person name="Kruys A."/>
            <person name="Hutchinson M.I."/>
            <person name="Powell A.J."/>
            <person name="Barry K."/>
            <person name="Miller A.N."/>
            <person name="Grigoriev I.V."/>
            <person name="Debuchy R."/>
            <person name="Gladieux P."/>
            <person name="Thoren M.H."/>
            <person name="Johannesson H."/>
        </authorList>
    </citation>
    <scope>NUCLEOTIDE SEQUENCE</scope>
    <source>
        <strain evidence="2">CBS 606.72</strain>
    </source>
</reference>
<organism evidence="2 3">
    <name type="scientific">Immersiella caudata</name>
    <dbReference type="NCBI Taxonomy" id="314043"/>
    <lineage>
        <taxon>Eukaryota</taxon>
        <taxon>Fungi</taxon>
        <taxon>Dikarya</taxon>
        <taxon>Ascomycota</taxon>
        <taxon>Pezizomycotina</taxon>
        <taxon>Sordariomycetes</taxon>
        <taxon>Sordariomycetidae</taxon>
        <taxon>Sordariales</taxon>
        <taxon>Lasiosphaeriaceae</taxon>
        <taxon>Immersiella</taxon>
    </lineage>
</organism>
<protein>
    <submittedName>
        <fullName evidence="2">Uncharacterized protein</fullName>
    </submittedName>
</protein>
<feature type="region of interest" description="Disordered" evidence="1">
    <location>
        <begin position="143"/>
        <end position="220"/>
    </location>
</feature>
<dbReference type="Proteomes" id="UP001175000">
    <property type="component" value="Unassembled WGS sequence"/>
</dbReference>
<evidence type="ECO:0000313" key="2">
    <source>
        <dbReference type="EMBL" id="KAK0624367.1"/>
    </source>
</evidence>